<dbReference type="Proteomes" id="UP001334084">
    <property type="component" value="Chromosome 2"/>
</dbReference>
<name>A0AAX4JA38_9MICR</name>
<feature type="transmembrane region" description="Helical" evidence="2">
    <location>
        <begin position="168"/>
        <end position="185"/>
    </location>
</feature>
<sequence length="222" mass="25479">MRNLLDMDVKKLLPLITIGNVFNTLSNLHDQGIEANVESMFIPGFIISFGGPLIGNIIYRQFSFSPDLLVVFFVTLLIFSQLHKFKILKKIGKILPIIGTSLFYVSLKNNTENLTNVISYLIVSDVFSKIFSKILLNSELIYTKKDLRFFIINLGLISAFKIHKVPDYFVFAIMFCYLLIPHLTFDFKKEKKPEKKVKDVPVNQSPKKNRKVRKSSIVNLGQ</sequence>
<dbReference type="EMBL" id="CP142727">
    <property type="protein sequence ID" value="WUR02762.1"/>
    <property type="molecule type" value="Genomic_DNA"/>
</dbReference>
<accession>A0AAX4JA38</accession>
<protein>
    <submittedName>
        <fullName evidence="3">Membrane protein</fullName>
    </submittedName>
</protein>
<proteinExistence type="predicted"/>
<organism evidence="3 4">
    <name type="scientific">Vairimorpha necatrix</name>
    <dbReference type="NCBI Taxonomy" id="6039"/>
    <lineage>
        <taxon>Eukaryota</taxon>
        <taxon>Fungi</taxon>
        <taxon>Fungi incertae sedis</taxon>
        <taxon>Microsporidia</taxon>
        <taxon>Nosematidae</taxon>
        <taxon>Vairimorpha</taxon>
    </lineage>
</organism>
<evidence type="ECO:0000256" key="1">
    <source>
        <dbReference type="SAM" id="MobiDB-lite"/>
    </source>
</evidence>
<evidence type="ECO:0000256" key="2">
    <source>
        <dbReference type="SAM" id="Phobius"/>
    </source>
</evidence>
<dbReference type="RefSeq" id="XP_065328907.1">
    <property type="nucleotide sequence ID" value="XM_065472835.1"/>
</dbReference>
<dbReference type="GeneID" id="90540571"/>
<keyword evidence="2" id="KW-0472">Membrane</keyword>
<evidence type="ECO:0000313" key="4">
    <source>
        <dbReference type="Proteomes" id="UP001334084"/>
    </source>
</evidence>
<feature type="transmembrane region" description="Helical" evidence="2">
    <location>
        <begin position="64"/>
        <end position="82"/>
    </location>
</feature>
<keyword evidence="4" id="KW-1185">Reference proteome</keyword>
<feature type="region of interest" description="Disordered" evidence="1">
    <location>
        <begin position="191"/>
        <end position="222"/>
    </location>
</feature>
<evidence type="ECO:0000313" key="3">
    <source>
        <dbReference type="EMBL" id="WUR02762.1"/>
    </source>
</evidence>
<gene>
    <name evidence="3" type="ORF">VNE69_02281</name>
</gene>
<dbReference type="AlphaFoldDB" id="A0AAX4JA38"/>
<feature type="transmembrane region" description="Helical" evidence="2">
    <location>
        <begin position="40"/>
        <end position="58"/>
    </location>
</feature>
<keyword evidence="2" id="KW-1133">Transmembrane helix</keyword>
<keyword evidence="2" id="KW-0812">Transmembrane</keyword>
<dbReference type="KEGG" id="vnx:VNE69_02281"/>
<reference evidence="3" key="1">
    <citation type="journal article" date="2024" name="BMC Genomics">
        <title>Functional annotation of a divergent genome using sequence and structure-based similarity.</title>
        <authorList>
            <person name="Svedberg D."/>
            <person name="Winiger R.R."/>
            <person name="Berg A."/>
            <person name="Sharma H."/>
            <person name="Tellgren-Roth C."/>
            <person name="Debrunner-Vossbrinck B.A."/>
            <person name="Vossbrinck C.R."/>
            <person name="Barandun J."/>
        </authorList>
    </citation>
    <scope>NUCLEOTIDE SEQUENCE</scope>
    <source>
        <strain evidence="3">Illinois isolate</strain>
    </source>
</reference>